<evidence type="ECO:0000256" key="4">
    <source>
        <dbReference type="ARBA" id="ARBA00023163"/>
    </source>
</evidence>
<dbReference type="GO" id="GO:0006352">
    <property type="term" value="P:DNA-templated transcription initiation"/>
    <property type="evidence" value="ECO:0007669"/>
    <property type="project" value="InterPro"/>
</dbReference>
<dbReference type="GO" id="GO:0005669">
    <property type="term" value="C:transcription factor TFIID complex"/>
    <property type="evidence" value="ECO:0007669"/>
    <property type="project" value="InterPro"/>
</dbReference>
<evidence type="ECO:0000256" key="3">
    <source>
        <dbReference type="ARBA" id="ARBA00023015"/>
    </source>
</evidence>
<keyword evidence="5" id="KW-0539">Nucleus</keyword>
<proteinExistence type="inferred from homology"/>
<evidence type="ECO:0000256" key="1">
    <source>
        <dbReference type="ARBA" id="ARBA00004123"/>
    </source>
</evidence>
<feature type="region of interest" description="Disordered" evidence="6">
    <location>
        <begin position="276"/>
        <end position="592"/>
    </location>
</feature>
<feature type="domain" description="Transcription initiation factor TFIID component TAF4 C-terminal" evidence="7">
    <location>
        <begin position="639"/>
        <end position="870"/>
    </location>
</feature>
<sequence length="885" mass="95131">MAEENGGSALDRVFSLSLDSEEPLEDDHAAVEDSLYEGGSAAGEDALPPFPLSLDDAQAGAQRGSGQPESAPQQTLSDLLPSQKQDLFNFLQLDASILLRKAYPVEMLKTVSKGGIGTVFRALKVEAKQIGEAATSDFERLWYAFRRGVNGIRGELVRANGEVTVDWDDRIAPELKSIENKCKESHELGKKEMLNKSLPKEEAERNHRARWAALENIMENCLKAVADHFCKNDLVALSRSLYAARLRREVEKRVQHLQTNSDQLKAALQRAEILKQQRERQGGVSSTPGAPAPSAKRKREDAKDSDDDTVSLATFVKKKKVSDTGGKAKLQPSKIKKAEKTDGEKKGSTKPAMVKKEAGEDKVKQEKTANGMSASNKEDSDDEDNQSLAALQSPPTKKKKKKKPAPSKSDSSAVKQENTGSEVTPAASKPKPKPKPKASSSISDSKGTNDDSDEEPLVAGGAASAAKPAGGKKTSGTVKKKKKTGDGSEASEKKAKDDGEDAPLSSKSEEKKVKKKKKPASTAKPEDKAGASNTASGATPAPAAAVPAVKKSAPSTTAAANGSSGVAATSDGDKPKPPKKKKKVTKPAVKSGGISGVTVEAVPAHHAQPAHEVAMTGEEEIHIPPRVDPPRPQEAGEWKLCNYSAIDRVIDRYAKEQGISIIASDVSTFIAKAVELRMYDLLEASLKKALHRSLGQGLIVGMTHRVLKGIKAKALSNPSRDVKEIEQEEKARLDTYYQGAEEKDKKESKAKKKDGMSVEQVNNVNEYIGTELGGFRRKKKKSIRVPLPSALPSEPQPMKVEKADGAEVAPAAAVAAEGEGATQGEKRKRDEEEVQEGRMREEAKNPTVLLCDVLHVLEQEGAACHQNTIYSHVAMMGRVGMRKIL</sequence>
<comment type="similarity">
    <text evidence="2">Belongs to the TAF4 family.</text>
</comment>
<feature type="compositionally biased region" description="Polar residues" evidence="6">
    <location>
        <begin position="64"/>
        <end position="75"/>
    </location>
</feature>
<feature type="compositionally biased region" description="Basic and acidic residues" evidence="6">
    <location>
        <begin position="484"/>
        <end position="497"/>
    </location>
</feature>
<comment type="subcellular location">
    <subcellularLocation>
        <location evidence="1">Nucleus</location>
    </subcellularLocation>
</comment>
<feature type="compositionally biased region" description="Low complexity" evidence="6">
    <location>
        <begin position="459"/>
        <end position="477"/>
    </location>
</feature>
<evidence type="ECO:0000256" key="6">
    <source>
        <dbReference type="SAM" id="MobiDB-lite"/>
    </source>
</evidence>
<feature type="compositionally biased region" description="Low complexity" evidence="6">
    <location>
        <begin position="437"/>
        <end position="446"/>
    </location>
</feature>
<dbReference type="AlphaFoldDB" id="A0A7S3DC69"/>
<feature type="region of interest" description="Disordered" evidence="6">
    <location>
        <begin position="1"/>
        <end position="75"/>
    </location>
</feature>
<feature type="compositionally biased region" description="Polar residues" evidence="6">
    <location>
        <begin position="413"/>
        <end position="422"/>
    </location>
</feature>
<feature type="compositionally biased region" description="Basic and acidic residues" evidence="6">
    <location>
        <begin position="336"/>
        <end position="347"/>
    </location>
</feature>
<feature type="region of interest" description="Disordered" evidence="6">
    <location>
        <begin position="815"/>
        <end position="841"/>
    </location>
</feature>
<evidence type="ECO:0000259" key="7">
    <source>
        <dbReference type="Pfam" id="PF05236"/>
    </source>
</evidence>
<dbReference type="Pfam" id="PF05236">
    <property type="entry name" value="TAF4"/>
    <property type="match status" value="1"/>
</dbReference>
<feature type="compositionally biased region" description="Low complexity" evidence="6">
    <location>
        <begin position="530"/>
        <end position="555"/>
    </location>
</feature>
<feature type="compositionally biased region" description="Basic residues" evidence="6">
    <location>
        <begin position="396"/>
        <end position="405"/>
    </location>
</feature>
<protein>
    <recommendedName>
        <fullName evidence="7">Transcription initiation factor TFIID component TAF4 C-terminal domain-containing protein</fullName>
    </recommendedName>
</protein>
<evidence type="ECO:0000256" key="5">
    <source>
        <dbReference type="ARBA" id="ARBA00023242"/>
    </source>
</evidence>
<evidence type="ECO:0000313" key="8">
    <source>
        <dbReference type="EMBL" id="CAE0252832.1"/>
    </source>
</evidence>
<feature type="compositionally biased region" description="Basic and acidic residues" evidence="6">
    <location>
        <begin position="824"/>
        <end position="841"/>
    </location>
</feature>
<keyword evidence="3" id="KW-0805">Transcription regulation</keyword>
<dbReference type="InterPro" id="IPR007900">
    <property type="entry name" value="TAF4_C"/>
</dbReference>
<name>A0A7S3DC69_9EUKA</name>
<accession>A0A7S3DC69</accession>
<keyword evidence="4" id="KW-0804">Transcription</keyword>
<reference evidence="8" key="1">
    <citation type="submission" date="2021-01" db="EMBL/GenBank/DDBJ databases">
        <authorList>
            <person name="Corre E."/>
            <person name="Pelletier E."/>
            <person name="Niang G."/>
            <person name="Scheremetjew M."/>
            <person name="Finn R."/>
            <person name="Kale V."/>
            <person name="Holt S."/>
            <person name="Cochrane G."/>
            <person name="Meng A."/>
            <person name="Brown T."/>
            <person name="Cohen L."/>
        </authorList>
    </citation>
    <scope>NUCLEOTIDE SEQUENCE</scope>
    <source>
        <strain evidence="8">NIES-2562</strain>
    </source>
</reference>
<organism evidence="8">
    <name type="scientific">Palpitomonas bilix</name>
    <dbReference type="NCBI Taxonomy" id="652834"/>
    <lineage>
        <taxon>Eukaryota</taxon>
        <taxon>Eukaryota incertae sedis</taxon>
    </lineage>
</organism>
<feature type="compositionally biased region" description="Basic and acidic residues" evidence="6">
    <location>
        <begin position="354"/>
        <end position="367"/>
    </location>
</feature>
<gene>
    <name evidence="8" type="ORF">PBIL07802_LOCUS15061</name>
</gene>
<evidence type="ECO:0000256" key="2">
    <source>
        <dbReference type="ARBA" id="ARBA00006178"/>
    </source>
</evidence>
<dbReference type="EMBL" id="HBIB01023014">
    <property type="protein sequence ID" value="CAE0252832.1"/>
    <property type="molecule type" value="Transcribed_RNA"/>
</dbReference>
<feature type="compositionally biased region" description="Polar residues" evidence="6">
    <location>
        <begin position="556"/>
        <end position="567"/>
    </location>
</feature>